<feature type="transmembrane region" description="Helical" evidence="1">
    <location>
        <begin position="6"/>
        <end position="33"/>
    </location>
</feature>
<organism evidence="2 3">
    <name type="scientific">Sporosarcina newyorkensis 2681</name>
    <dbReference type="NCBI Taxonomy" id="1027292"/>
    <lineage>
        <taxon>Bacteria</taxon>
        <taxon>Bacillati</taxon>
        <taxon>Bacillota</taxon>
        <taxon>Bacilli</taxon>
        <taxon>Bacillales</taxon>
        <taxon>Caryophanaceae</taxon>
        <taxon>Sporosarcina</taxon>
    </lineage>
</organism>
<protein>
    <recommendedName>
        <fullName evidence="4">Spore cortex biosynthesis protein YabQ</fullName>
    </recommendedName>
</protein>
<dbReference type="Pfam" id="PF09578">
    <property type="entry name" value="Spore_YabQ"/>
    <property type="match status" value="1"/>
</dbReference>
<feature type="transmembrane region" description="Helical" evidence="1">
    <location>
        <begin position="123"/>
        <end position="142"/>
    </location>
</feature>
<proteinExistence type="predicted"/>
<gene>
    <name evidence="2" type="ORF">HMPREF9372_2747</name>
</gene>
<dbReference type="OrthoDB" id="2452115at2"/>
<dbReference type="STRING" id="759851.SAMN04244570_0378"/>
<dbReference type="eggNOG" id="ENOG50336R0">
    <property type="taxonomic scope" value="Bacteria"/>
</dbReference>
<dbReference type="Proteomes" id="UP000005316">
    <property type="component" value="Unassembled WGS sequence"/>
</dbReference>
<dbReference type="AlphaFoldDB" id="F9DVB6"/>
<evidence type="ECO:0008006" key="4">
    <source>
        <dbReference type="Google" id="ProtNLM"/>
    </source>
</evidence>
<keyword evidence="1" id="KW-0812">Transmembrane</keyword>
<reference evidence="2 3" key="1">
    <citation type="submission" date="2011-04" db="EMBL/GenBank/DDBJ databases">
        <authorList>
            <person name="Muzny D."/>
            <person name="Qin X."/>
            <person name="Deng J."/>
            <person name="Jiang H."/>
            <person name="Liu Y."/>
            <person name="Qu J."/>
            <person name="Song X.-Z."/>
            <person name="Zhang L."/>
            <person name="Thornton R."/>
            <person name="Coyle M."/>
            <person name="Francisco L."/>
            <person name="Jackson L."/>
            <person name="Javaid M."/>
            <person name="Korchina V."/>
            <person name="Kovar C."/>
            <person name="Mata R."/>
            <person name="Mathew T."/>
            <person name="Ngo R."/>
            <person name="Nguyen L."/>
            <person name="Nguyen N."/>
            <person name="Okwuonu G."/>
            <person name="Ongeri F."/>
            <person name="Pham C."/>
            <person name="Simmons D."/>
            <person name="Wilczek-Boney K."/>
            <person name="Hale W."/>
            <person name="Jakkamsetti A."/>
            <person name="Pham P."/>
            <person name="Ruth R."/>
            <person name="San Lucas F."/>
            <person name="Warren J."/>
            <person name="Zhang J."/>
            <person name="Zhao Z."/>
            <person name="Zhou C."/>
            <person name="Zhu D."/>
            <person name="Lee S."/>
            <person name="Bess C."/>
            <person name="Blankenburg K."/>
            <person name="Forbes L."/>
            <person name="Fu Q."/>
            <person name="Gubbala S."/>
            <person name="Hirani K."/>
            <person name="Jayaseelan J.C."/>
            <person name="Lara F."/>
            <person name="Munidasa M."/>
            <person name="Palculict T."/>
            <person name="Patil S."/>
            <person name="Pu L.-L."/>
            <person name="Saada N."/>
            <person name="Tang L."/>
            <person name="Weissenberger G."/>
            <person name="Zhu Y."/>
            <person name="Hemphill L."/>
            <person name="Shang Y."/>
            <person name="Youmans B."/>
            <person name="Ayvaz T."/>
            <person name="Ross M."/>
            <person name="Santibanez J."/>
            <person name="Aqrawi P."/>
            <person name="Gross S."/>
            <person name="Joshi V."/>
            <person name="Fowler G."/>
            <person name="Nazareth L."/>
            <person name="Reid J."/>
            <person name="Worley K."/>
            <person name="Petrosino J."/>
            <person name="Highlander S."/>
            <person name="Gibbs R."/>
        </authorList>
    </citation>
    <scope>NUCLEOTIDE SEQUENCE [LARGE SCALE GENOMIC DNA]</scope>
    <source>
        <strain evidence="2 3">2681</strain>
    </source>
</reference>
<dbReference type="InterPro" id="IPR019074">
    <property type="entry name" value="YabQ"/>
</dbReference>
<keyword evidence="1" id="KW-0472">Membrane</keyword>
<feature type="transmembrane region" description="Helical" evidence="1">
    <location>
        <begin position="76"/>
        <end position="93"/>
    </location>
</feature>
<keyword evidence="1" id="KW-1133">Transmembrane helix</keyword>
<evidence type="ECO:0000313" key="2">
    <source>
        <dbReference type="EMBL" id="EGQ23176.1"/>
    </source>
</evidence>
<dbReference type="RefSeq" id="WP_009499438.1">
    <property type="nucleotide sequence ID" value="NZ_GL982999.1"/>
</dbReference>
<accession>F9DVB6</accession>
<dbReference type="EMBL" id="AFPZ01000087">
    <property type="protein sequence ID" value="EGQ23176.1"/>
    <property type="molecule type" value="Genomic_DNA"/>
</dbReference>
<dbReference type="HOGENOM" id="CLU_1692010_0_0_9"/>
<sequence>MSLSVQFFSLLAMIGTGIAAGVIMDLFGSVIAACDKRAFIRRHAFWFELAVWILIGAGAFWILVLVRDGAWRMYDPVAQISGMLLYAAIFHYPFRFIGRLLLLVIIRPIWYLIRFLLLIVQRIIRIVVSILSFLTSPIVRLIKTAGKFLQKKVEYYIIENNSVYGEERCVRHE</sequence>
<comment type="caution">
    <text evidence="2">The sequence shown here is derived from an EMBL/GenBank/DDBJ whole genome shotgun (WGS) entry which is preliminary data.</text>
</comment>
<evidence type="ECO:0000313" key="3">
    <source>
        <dbReference type="Proteomes" id="UP000005316"/>
    </source>
</evidence>
<feature type="transmembrane region" description="Helical" evidence="1">
    <location>
        <begin position="45"/>
        <end position="64"/>
    </location>
</feature>
<name>F9DVB6_9BACL</name>
<evidence type="ECO:0000256" key="1">
    <source>
        <dbReference type="SAM" id="Phobius"/>
    </source>
</evidence>
<feature type="transmembrane region" description="Helical" evidence="1">
    <location>
        <begin position="100"/>
        <end position="117"/>
    </location>
</feature>
<dbReference type="NCBIfam" id="TIGR02893">
    <property type="entry name" value="spore_yabQ"/>
    <property type="match status" value="1"/>
</dbReference>